<comment type="subcellular location">
    <subcellularLocation>
        <location evidence="1">Cytoplasm</location>
    </subcellularLocation>
</comment>
<keyword evidence="12" id="KW-1185">Reference proteome</keyword>
<evidence type="ECO:0000256" key="4">
    <source>
        <dbReference type="ARBA" id="ARBA00022490"/>
    </source>
</evidence>
<evidence type="ECO:0000313" key="12">
    <source>
        <dbReference type="Proteomes" id="UP001211894"/>
    </source>
</evidence>
<dbReference type="SUPFAM" id="SSF52540">
    <property type="entry name" value="P-loop containing nucleoside triphosphate hydrolases"/>
    <property type="match status" value="1"/>
</dbReference>
<comment type="similarity">
    <text evidence="2">Belongs to the TsaE family.</text>
</comment>
<evidence type="ECO:0000256" key="8">
    <source>
        <dbReference type="ARBA" id="ARBA00022840"/>
    </source>
</evidence>
<dbReference type="NCBIfam" id="TIGR00150">
    <property type="entry name" value="T6A_YjeE"/>
    <property type="match status" value="1"/>
</dbReference>
<comment type="caution">
    <text evidence="11">The sequence shown here is derived from an EMBL/GenBank/DDBJ whole genome shotgun (WGS) entry which is preliminary data.</text>
</comment>
<keyword evidence="5" id="KW-0819">tRNA processing</keyword>
<keyword evidence="6" id="KW-0479">Metal-binding</keyword>
<evidence type="ECO:0000313" key="11">
    <source>
        <dbReference type="EMBL" id="MDA7028591.1"/>
    </source>
</evidence>
<reference evidence="11 12" key="1">
    <citation type="submission" date="2023-01" db="EMBL/GenBank/DDBJ databases">
        <title>Bacillus changyiensis sp. nov., isolated from a coastal deposit.</title>
        <authorList>
            <person name="Xiao G."/>
            <person name="Lai Q."/>
            <person name="Hu Z."/>
            <person name="Shao Z."/>
        </authorList>
    </citation>
    <scope>NUCLEOTIDE SEQUENCE [LARGE SCALE GENOMIC DNA]</scope>
    <source>
        <strain evidence="11 12">CLL-7-23</strain>
    </source>
</reference>
<evidence type="ECO:0000256" key="6">
    <source>
        <dbReference type="ARBA" id="ARBA00022723"/>
    </source>
</evidence>
<dbReference type="InterPro" id="IPR003442">
    <property type="entry name" value="T6A_TsaE"/>
</dbReference>
<dbReference type="Pfam" id="PF02367">
    <property type="entry name" value="TsaE"/>
    <property type="match status" value="1"/>
</dbReference>
<accession>A0ABT4X8J1</accession>
<dbReference type="EMBL" id="JAQKAB010000022">
    <property type="protein sequence ID" value="MDA7028591.1"/>
    <property type="molecule type" value="Genomic_DNA"/>
</dbReference>
<keyword evidence="7" id="KW-0547">Nucleotide-binding</keyword>
<keyword evidence="4" id="KW-0963">Cytoplasm</keyword>
<dbReference type="Proteomes" id="UP001211894">
    <property type="component" value="Unassembled WGS sequence"/>
</dbReference>
<dbReference type="PANTHER" id="PTHR33540">
    <property type="entry name" value="TRNA THREONYLCARBAMOYLADENOSINE BIOSYNTHESIS PROTEIN TSAE"/>
    <property type="match status" value="1"/>
</dbReference>
<evidence type="ECO:0000256" key="3">
    <source>
        <dbReference type="ARBA" id="ARBA00019010"/>
    </source>
</evidence>
<protein>
    <recommendedName>
        <fullName evidence="3">tRNA threonylcarbamoyladenosine biosynthesis protein TsaE</fullName>
    </recommendedName>
    <alternativeName>
        <fullName evidence="10">t(6)A37 threonylcarbamoyladenosine biosynthesis protein TsaE</fullName>
    </alternativeName>
</protein>
<gene>
    <name evidence="11" type="primary">tsaE</name>
    <name evidence="11" type="ORF">PJ311_18805</name>
</gene>
<evidence type="ECO:0000256" key="2">
    <source>
        <dbReference type="ARBA" id="ARBA00007599"/>
    </source>
</evidence>
<evidence type="ECO:0000256" key="9">
    <source>
        <dbReference type="ARBA" id="ARBA00022842"/>
    </source>
</evidence>
<dbReference type="Gene3D" id="3.40.50.300">
    <property type="entry name" value="P-loop containing nucleotide triphosphate hydrolases"/>
    <property type="match status" value="1"/>
</dbReference>
<proteinExistence type="inferred from homology"/>
<organism evidence="11 12">
    <name type="scientific">Bacillus changyiensis</name>
    <dbReference type="NCBI Taxonomy" id="3004103"/>
    <lineage>
        <taxon>Bacteria</taxon>
        <taxon>Bacillati</taxon>
        <taxon>Bacillota</taxon>
        <taxon>Bacilli</taxon>
        <taxon>Bacillales</taxon>
        <taxon>Bacillaceae</taxon>
        <taxon>Bacillus</taxon>
    </lineage>
</organism>
<dbReference type="RefSeq" id="WP_271342372.1">
    <property type="nucleotide sequence ID" value="NZ_JAQKAB010000022.1"/>
</dbReference>
<sequence length="158" mass="18054">MNIIEWHTTKPEETKKIGERTASLIKAGDVITLEGDLGAGKTTFTKGFAEGLGIRRIVNSPTFNIIKEYRDGVLPLFHMDVYRMEDGFEDLGLDEYFEGDGVCLVEWAHLIHEQLPKERLEIAINRLNGNERKLTFSPKGERYDILCKELSKYDNTCD</sequence>
<evidence type="ECO:0000256" key="10">
    <source>
        <dbReference type="ARBA" id="ARBA00032441"/>
    </source>
</evidence>
<evidence type="ECO:0000256" key="5">
    <source>
        <dbReference type="ARBA" id="ARBA00022694"/>
    </source>
</evidence>
<dbReference type="InterPro" id="IPR027417">
    <property type="entry name" value="P-loop_NTPase"/>
</dbReference>
<keyword evidence="9" id="KW-0460">Magnesium</keyword>
<evidence type="ECO:0000256" key="1">
    <source>
        <dbReference type="ARBA" id="ARBA00004496"/>
    </source>
</evidence>
<dbReference type="PANTHER" id="PTHR33540:SF2">
    <property type="entry name" value="TRNA THREONYLCARBAMOYLADENOSINE BIOSYNTHESIS PROTEIN TSAE"/>
    <property type="match status" value="1"/>
</dbReference>
<name>A0ABT4X8J1_9BACI</name>
<keyword evidence="8" id="KW-0067">ATP-binding</keyword>
<evidence type="ECO:0000256" key="7">
    <source>
        <dbReference type="ARBA" id="ARBA00022741"/>
    </source>
</evidence>